<reference evidence="16 17" key="1">
    <citation type="submission" date="2018-02" db="EMBL/GenBank/DDBJ databases">
        <title>Complete genome sequencing of Faecalibacterium prausnitzii strains isolated from the human gut.</title>
        <authorList>
            <person name="Fitzgerald B.C."/>
            <person name="Shkoporov A.N."/>
            <person name="Ross P.R."/>
            <person name="Hill C."/>
        </authorList>
    </citation>
    <scope>NUCLEOTIDE SEQUENCE [LARGE SCALE GENOMIC DNA]</scope>
    <source>
        <strain evidence="16 17">APC942/32-1</strain>
    </source>
</reference>
<dbReference type="InterPro" id="IPR044143">
    <property type="entry name" value="GlgB_N_E_set_prok"/>
</dbReference>
<keyword evidence="9" id="KW-0624">Polysaccharide degradation</keyword>
<dbReference type="InterPro" id="IPR006048">
    <property type="entry name" value="A-amylase/branching_C"/>
</dbReference>
<evidence type="ECO:0000256" key="9">
    <source>
        <dbReference type="ARBA" id="ARBA00023001"/>
    </source>
</evidence>
<dbReference type="GO" id="GO:0004553">
    <property type="term" value="F:hydrolase activity, hydrolyzing O-glycosyl compounds"/>
    <property type="evidence" value="ECO:0007669"/>
    <property type="project" value="InterPro"/>
</dbReference>
<dbReference type="RefSeq" id="WP_158401353.1">
    <property type="nucleotide sequence ID" value="NZ_PRLB01000010.1"/>
</dbReference>
<keyword evidence="10" id="KW-0320">Glycogen biosynthesis</keyword>
<evidence type="ECO:0000256" key="11">
    <source>
        <dbReference type="ARBA" id="ARBA00023277"/>
    </source>
</evidence>
<proteinExistence type="inferred from homology"/>
<evidence type="ECO:0000256" key="3">
    <source>
        <dbReference type="ARBA" id="ARBA00004964"/>
    </source>
</evidence>
<organism evidence="16 17">
    <name type="scientific">Faecalibacterium prausnitzii</name>
    <dbReference type="NCBI Taxonomy" id="853"/>
    <lineage>
        <taxon>Bacteria</taxon>
        <taxon>Bacillati</taxon>
        <taxon>Bacillota</taxon>
        <taxon>Clostridia</taxon>
        <taxon>Eubacteriales</taxon>
        <taxon>Oscillospiraceae</taxon>
        <taxon>Faecalibacterium</taxon>
    </lineage>
</organism>
<dbReference type="GO" id="GO:0005978">
    <property type="term" value="P:glycogen biosynthetic process"/>
    <property type="evidence" value="ECO:0007669"/>
    <property type="project" value="UniProtKB-UniRule"/>
</dbReference>
<feature type="region of interest" description="Disordered" evidence="14">
    <location>
        <begin position="613"/>
        <end position="654"/>
    </location>
</feature>
<dbReference type="SMART" id="SM00642">
    <property type="entry name" value="Aamy"/>
    <property type="match status" value="1"/>
</dbReference>
<dbReference type="GO" id="GO:0030245">
    <property type="term" value="P:cellulose catabolic process"/>
    <property type="evidence" value="ECO:0007669"/>
    <property type="project" value="UniProtKB-KW"/>
</dbReference>
<dbReference type="UniPathway" id="UPA00164"/>
<dbReference type="CDD" id="cd11322">
    <property type="entry name" value="AmyAc_Glg_BE"/>
    <property type="match status" value="1"/>
</dbReference>
<evidence type="ECO:0000256" key="4">
    <source>
        <dbReference type="ARBA" id="ARBA00009000"/>
    </source>
</evidence>
<dbReference type="PANTHER" id="PTHR43651:SF3">
    <property type="entry name" value="1,4-ALPHA-GLUCAN-BRANCHING ENZYME"/>
    <property type="match status" value="1"/>
</dbReference>
<evidence type="ECO:0000256" key="12">
    <source>
        <dbReference type="NCBIfam" id="TIGR01515"/>
    </source>
</evidence>
<keyword evidence="11" id="KW-0119">Carbohydrate metabolism</keyword>
<dbReference type="GO" id="GO:0043169">
    <property type="term" value="F:cation binding"/>
    <property type="evidence" value="ECO:0007669"/>
    <property type="project" value="InterPro"/>
</dbReference>
<dbReference type="PANTHER" id="PTHR43651">
    <property type="entry name" value="1,4-ALPHA-GLUCAN-BRANCHING ENZYME"/>
    <property type="match status" value="1"/>
</dbReference>
<sequence>MNLPSIPKSFFNGDCFDAYRILGAHPWQGDHGEEGWRFAVWAPGATAVEVCGGFDGWGAGIPLQKADTGVWSGFVSGLCEGELYKYRIHGADGSVVMRADPYAFASEIRPANASRLTKLDFSFDDSAWMERRDKCRDLPMNIYELHAGSWKHKPNSTQPDGSDGWYDYEELARELIPWLLEHHFTHVELLPLAEHPFDGSWGYQTTGYFAVTSRYGTPAQFASFVNACHRMGIGVIMDFVPVHFAANADALANFDGTHLYEYDSDVGHSEWGTCNFNYYRREVCSFLNSAAALWMEVYHCDGIRMDAISRALYWQGDPARGVNEGAVTFLRNLNHGLNERWPTGVYMAEDSTNFLKVTAPTRYDGIGFDYKWDMGWMHDTLDYFATPFGQRPDAYGKIIFSMHYFYNELYLLALSHDEVVHGKKTVIDKLWGTYEEKCAQLRTLYFYMYAHPGKKLNFMGNELGHFREWDEKRELDWDLLKYPFHDAFQKYFGALSRLYATQPALYAGEYDPRCFEWVASESRDEGVYAWLRKGAGQTILCVMNTQNTAHKKFPLYLRFPAGAEELLNTEAPGWGGADKSKPKALHTSDGGVYGRDYTLTVDLPAMGSRMFKLTPEAPRPEAAQASARRAAAARRKAARTQNAKADAAAYNSKK</sequence>
<dbReference type="PIRSF" id="PIRSF000463">
    <property type="entry name" value="GlgB"/>
    <property type="match status" value="1"/>
</dbReference>
<comment type="caution">
    <text evidence="16">The sequence shown here is derived from an EMBL/GenBank/DDBJ whole genome shotgun (WGS) entry which is preliminary data.</text>
</comment>
<evidence type="ECO:0000256" key="1">
    <source>
        <dbReference type="ARBA" id="ARBA00000826"/>
    </source>
</evidence>
<dbReference type="SUPFAM" id="SSF51011">
    <property type="entry name" value="Glycosyl hydrolase domain"/>
    <property type="match status" value="1"/>
</dbReference>
<dbReference type="Gene3D" id="2.60.40.10">
    <property type="entry name" value="Immunoglobulins"/>
    <property type="match status" value="1"/>
</dbReference>
<comment type="function">
    <text evidence="2">Catalyzes the formation of the alpha-1,6-glucosidic linkages in glycogen by scission of a 1,4-alpha-linked oligosaccharide from growing alpha-1,4-glucan chains and the subsequent attachment of the oligosaccharide to the alpha-1,6 position.</text>
</comment>
<dbReference type="InterPro" id="IPR014756">
    <property type="entry name" value="Ig_E-set"/>
</dbReference>
<dbReference type="Gene3D" id="3.20.20.80">
    <property type="entry name" value="Glycosidases"/>
    <property type="match status" value="1"/>
</dbReference>
<dbReference type="GO" id="GO:0005829">
    <property type="term" value="C:cytosol"/>
    <property type="evidence" value="ECO:0007669"/>
    <property type="project" value="TreeGrafter"/>
</dbReference>
<dbReference type="Pfam" id="PF02806">
    <property type="entry name" value="Alpha-amylase_C"/>
    <property type="match status" value="1"/>
</dbReference>
<keyword evidence="7" id="KW-0328">Glycosyltransferase</keyword>
<protein>
    <recommendedName>
        <fullName evidence="5 12">1,4-alpha-glucan branching enzyme</fullName>
        <ecNumber evidence="5 12">2.4.1.18</ecNumber>
    </recommendedName>
</protein>
<dbReference type="CDD" id="cd02855">
    <property type="entry name" value="E_set_GBE_prok_N"/>
    <property type="match status" value="1"/>
</dbReference>
<comment type="similarity">
    <text evidence="4">Belongs to the glycosyl hydrolase 13 family. GlgB subfamily.</text>
</comment>
<dbReference type="InterPro" id="IPR006407">
    <property type="entry name" value="GlgB"/>
</dbReference>
<dbReference type="GO" id="GO:0003844">
    <property type="term" value="F:1,4-alpha-glucan branching enzyme activity"/>
    <property type="evidence" value="ECO:0007669"/>
    <property type="project" value="UniProtKB-UniRule"/>
</dbReference>
<dbReference type="Proteomes" id="UP000251144">
    <property type="component" value="Unassembled WGS sequence"/>
</dbReference>
<gene>
    <name evidence="16" type="ORF">C4N26_10500</name>
</gene>
<evidence type="ECO:0000256" key="7">
    <source>
        <dbReference type="ARBA" id="ARBA00022676"/>
    </source>
</evidence>
<dbReference type="InterPro" id="IPR006047">
    <property type="entry name" value="GH13_cat_dom"/>
</dbReference>
<evidence type="ECO:0000256" key="13">
    <source>
        <dbReference type="PIRSR" id="PIRSR000463-1"/>
    </source>
</evidence>
<evidence type="ECO:0000256" key="2">
    <source>
        <dbReference type="ARBA" id="ARBA00002953"/>
    </source>
</evidence>
<evidence type="ECO:0000313" key="17">
    <source>
        <dbReference type="Proteomes" id="UP000251144"/>
    </source>
</evidence>
<dbReference type="InterPro" id="IPR037439">
    <property type="entry name" value="Branching_enzy"/>
</dbReference>
<dbReference type="AlphaFoldDB" id="A0A329TWE9"/>
<evidence type="ECO:0000256" key="8">
    <source>
        <dbReference type="ARBA" id="ARBA00022679"/>
    </source>
</evidence>
<feature type="compositionally biased region" description="Low complexity" evidence="14">
    <location>
        <begin position="620"/>
        <end position="630"/>
    </location>
</feature>
<keyword evidence="8" id="KW-0808">Transferase</keyword>
<evidence type="ECO:0000256" key="14">
    <source>
        <dbReference type="SAM" id="MobiDB-lite"/>
    </source>
</evidence>
<evidence type="ECO:0000259" key="15">
    <source>
        <dbReference type="SMART" id="SM00642"/>
    </source>
</evidence>
<dbReference type="SUPFAM" id="SSF51445">
    <property type="entry name" value="(Trans)glycosidases"/>
    <property type="match status" value="1"/>
</dbReference>
<keyword evidence="9" id="KW-0136">Cellulose degradation</keyword>
<dbReference type="NCBIfam" id="TIGR01515">
    <property type="entry name" value="branching_enzym"/>
    <property type="match status" value="1"/>
</dbReference>
<comment type="pathway">
    <text evidence="3">Glycan biosynthesis; glycogen biosynthesis.</text>
</comment>
<evidence type="ECO:0000256" key="5">
    <source>
        <dbReference type="ARBA" id="ARBA00012541"/>
    </source>
</evidence>
<accession>A0A329TWE9</accession>
<dbReference type="NCBIfam" id="NF008967">
    <property type="entry name" value="PRK12313.1"/>
    <property type="match status" value="1"/>
</dbReference>
<dbReference type="Pfam" id="PF00128">
    <property type="entry name" value="Alpha-amylase"/>
    <property type="match status" value="1"/>
</dbReference>
<dbReference type="Pfam" id="PF02922">
    <property type="entry name" value="CBM_48"/>
    <property type="match status" value="1"/>
</dbReference>
<name>A0A329TWE9_9FIRM</name>
<feature type="active site" description="Nucleophile" evidence="13">
    <location>
        <position position="306"/>
    </location>
</feature>
<dbReference type="Gene3D" id="2.60.40.1180">
    <property type="entry name" value="Golgi alpha-mannosidase II"/>
    <property type="match status" value="1"/>
</dbReference>
<keyword evidence="6" id="KW-0321">Glycogen metabolism</keyword>
<dbReference type="InterPro" id="IPR004193">
    <property type="entry name" value="Glyco_hydro_13_N"/>
</dbReference>
<comment type="catalytic activity">
    <reaction evidence="1">
        <text>Transfers a segment of a (1-&gt;4)-alpha-D-glucan chain to a primary hydroxy group in a similar glucan chain.</text>
        <dbReference type="EC" id="2.4.1.18"/>
    </reaction>
</comment>
<dbReference type="SUPFAM" id="SSF81296">
    <property type="entry name" value="E set domains"/>
    <property type="match status" value="1"/>
</dbReference>
<evidence type="ECO:0000256" key="10">
    <source>
        <dbReference type="ARBA" id="ARBA00023056"/>
    </source>
</evidence>
<evidence type="ECO:0000256" key="6">
    <source>
        <dbReference type="ARBA" id="ARBA00022600"/>
    </source>
</evidence>
<dbReference type="EC" id="2.4.1.18" evidence="5 12"/>
<dbReference type="InterPro" id="IPR013783">
    <property type="entry name" value="Ig-like_fold"/>
</dbReference>
<dbReference type="InterPro" id="IPR013780">
    <property type="entry name" value="Glyco_hydro_b"/>
</dbReference>
<evidence type="ECO:0000313" key="16">
    <source>
        <dbReference type="EMBL" id="RAW53585.1"/>
    </source>
</evidence>
<dbReference type="OrthoDB" id="9800174at2"/>
<feature type="active site" description="Proton donor" evidence="13">
    <location>
        <position position="349"/>
    </location>
</feature>
<feature type="domain" description="Glycosyl hydrolase family 13 catalytic" evidence="15">
    <location>
        <begin position="144"/>
        <end position="497"/>
    </location>
</feature>
<dbReference type="EMBL" id="PRLB01000010">
    <property type="protein sequence ID" value="RAW53585.1"/>
    <property type="molecule type" value="Genomic_DNA"/>
</dbReference>
<dbReference type="InterPro" id="IPR017853">
    <property type="entry name" value="GH"/>
</dbReference>